<dbReference type="RefSeq" id="WP_091205683.1">
    <property type="nucleotide sequence ID" value="NZ_FONQ01000009.1"/>
</dbReference>
<dbReference type="EMBL" id="FONQ01000009">
    <property type="protein sequence ID" value="SFF14236.1"/>
    <property type="molecule type" value="Genomic_DNA"/>
</dbReference>
<proteinExistence type="predicted"/>
<name>A0A1I2GBV6_9FLAO</name>
<dbReference type="PROSITE" id="PS51257">
    <property type="entry name" value="PROKAR_LIPOPROTEIN"/>
    <property type="match status" value="1"/>
</dbReference>
<accession>A0A1I2GBV6</accession>
<evidence type="ECO:0000313" key="2">
    <source>
        <dbReference type="Proteomes" id="UP000198596"/>
    </source>
</evidence>
<organism evidence="1 2">
    <name type="scientific">Flavobacterium xueshanense</name>
    <dbReference type="NCBI Taxonomy" id="935223"/>
    <lineage>
        <taxon>Bacteria</taxon>
        <taxon>Pseudomonadati</taxon>
        <taxon>Bacteroidota</taxon>
        <taxon>Flavobacteriia</taxon>
        <taxon>Flavobacteriales</taxon>
        <taxon>Flavobacteriaceae</taxon>
        <taxon>Flavobacterium</taxon>
    </lineage>
</organism>
<evidence type="ECO:0000313" key="1">
    <source>
        <dbReference type="EMBL" id="SFF14236.1"/>
    </source>
</evidence>
<gene>
    <name evidence="1" type="ORF">SAMN04488131_109125</name>
</gene>
<dbReference type="Proteomes" id="UP000198596">
    <property type="component" value="Unassembled WGS sequence"/>
</dbReference>
<reference evidence="2" key="1">
    <citation type="submission" date="2016-10" db="EMBL/GenBank/DDBJ databases">
        <authorList>
            <person name="Varghese N."/>
            <person name="Submissions S."/>
        </authorList>
    </citation>
    <scope>NUCLEOTIDE SEQUENCE [LARGE SCALE GENOMIC DNA]</scope>
    <source>
        <strain evidence="2">CGMCC 1.9227</strain>
    </source>
</reference>
<keyword evidence="2" id="KW-1185">Reference proteome</keyword>
<protein>
    <recommendedName>
        <fullName evidence="3">Lipoprotein</fullName>
    </recommendedName>
</protein>
<dbReference type="AlphaFoldDB" id="A0A1I2GBV6"/>
<sequence>MKNLKNYFGVILVATIAIVFVFACSNDSDSNKSVDSAKTSANAFKCFISGETVSNAGTYNAFSIVKSGNTTTYNYNSTFAVNNVSWTILSANPTGSITLNNDNGKSGSVTFASNFESGYVLATGTDSKGQICGPVIFIKK</sequence>
<evidence type="ECO:0008006" key="3">
    <source>
        <dbReference type="Google" id="ProtNLM"/>
    </source>
</evidence>
<dbReference type="OrthoDB" id="9980995at2"/>